<comment type="caution">
    <text evidence="1">The sequence shown here is derived from an EMBL/GenBank/DDBJ whole genome shotgun (WGS) entry which is preliminary data.</text>
</comment>
<accession>A0A0F9WBV4</accession>
<reference evidence="1" key="1">
    <citation type="journal article" date="2015" name="Nature">
        <title>Complex archaea that bridge the gap between prokaryotes and eukaryotes.</title>
        <authorList>
            <person name="Spang A."/>
            <person name="Saw J.H."/>
            <person name="Jorgensen S.L."/>
            <person name="Zaremba-Niedzwiedzka K."/>
            <person name="Martijn J."/>
            <person name="Lind A.E."/>
            <person name="van Eijk R."/>
            <person name="Schleper C."/>
            <person name="Guy L."/>
            <person name="Ettema T.J."/>
        </authorList>
    </citation>
    <scope>NUCLEOTIDE SEQUENCE</scope>
</reference>
<organism evidence="1">
    <name type="scientific">marine sediment metagenome</name>
    <dbReference type="NCBI Taxonomy" id="412755"/>
    <lineage>
        <taxon>unclassified sequences</taxon>
        <taxon>metagenomes</taxon>
        <taxon>ecological metagenomes</taxon>
    </lineage>
</organism>
<protein>
    <submittedName>
        <fullName evidence="1">Uncharacterized protein</fullName>
    </submittedName>
</protein>
<evidence type="ECO:0000313" key="1">
    <source>
        <dbReference type="EMBL" id="KKN75688.1"/>
    </source>
</evidence>
<proteinExistence type="predicted"/>
<name>A0A0F9WBV4_9ZZZZ</name>
<dbReference type="AlphaFoldDB" id="A0A0F9WBV4"/>
<gene>
    <name evidence="1" type="ORF">LCGC14_0377910</name>
</gene>
<sequence length="72" mass="8463">MLKSHQWAHIIEARCPYCHKYDVVRSTSDDSEGCFVKCNHCRQLFILSKRTIKDIIKNVRRVRKSGANGERE</sequence>
<dbReference type="EMBL" id="LAZR01000305">
    <property type="protein sequence ID" value="KKN75688.1"/>
    <property type="molecule type" value="Genomic_DNA"/>
</dbReference>